<feature type="chain" id="PRO_5034201241" evidence="1">
    <location>
        <begin position="26"/>
        <end position="156"/>
    </location>
</feature>
<feature type="signal peptide" evidence="1">
    <location>
        <begin position="1"/>
        <end position="25"/>
    </location>
</feature>
<dbReference type="Ensembl" id="ENSSSCT00040035420.1">
    <property type="protein sequence ID" value="ENSSSCP00040014685.1"/>
    <property type="gene ID" value="ENSSSCG00040026489.1"/>
</dbReference>
<evidence type="ECO:0000313" key="2">
    <source>
        <dbReference type="Ensembl" id="ENSSSCP00040014685.1"/>
    </source>
</evidence>
<accession>A0A8D1E0T4</accession>
<protein>
    <submittedName>
        <fullName evidence="2">Uncharacterized protein</fullName>
    </submittedName>
</protein>
<reference evidence="2" key="1">
    <citation type="submission" date="2025-08" db="UniProtKB">
        <authorList>
            <consortium name="Ensembl"/>
        </authorList>
    </citation>
    <scope>IDENTIFICATION</scope>
</reference>
<dbReference type="Proteomes" id="UP000694722">
    <property type="component" value="Unplaced"/>
</dbReference>
<evidence type="ECO:0000256" key="1">
    <source>
        <dbReference type="SAM" id="SignalP"/>
    </source>
</evidence>
<name>A0A8D1E0T4_PIG</name>
<proteinExistence type="predicted"/>
<keyword evidence="1" id="KW-0732">Signal</keyword>
<sequence>MRGQPNTSLSQVHLLTSVLPGLTSAEDSAAQPKIPHPPHCSLILHCSDIGCYMNSSSTLGWGGSGVEGCPQLGVPSHHPLPLRLQRPGPQLRGHFQPEPPWLLARLQHCPLCLSSLRSAEGLEASGSQMSVAAEEARLVPWMKSLGSGRQAGAFPL</sequence>
<organism evidence="2 3">
    <name type="scientific">Sus scrofa</name>
    <name type="common">Pig</name>
    <dbReference type="NCBI Taxonomy" id="9823"/>
    <lineage>
        <taxon>Eukaryota</taxon>
        <taxon>Metazoa</taxon>
        <taxon>Chordata</taxon>
        <taxon>Craniata</taxon>
        <taxon>Vertebrata</taxon>
        <taxon>Euteleostomi</taxon>
        <taxon>Mammalia</taxon>
        <taxon>Eutheria</taxon>
        <taxon>Laurasiatheria</taxon>
        <taxon>Artiodactyla</taxon>
        <taxon>Suina</taxon>
        <taxon>Suidae</taxon>
        <taxon>Sus</taxon>
    </lineage>
</organism>
<evidence type="ECO:0000313" key="3">
    <source>
        <dbReference type="Proteomes" id="UP000694722"/>
    </source>
</evidence>
<dbReference type="AlphaFoldDB" id="A0A8D1E0T4"/>